<dbReference type="CDD" id="cd00413">
    <property type="entry name" value="Glyco_hydrolase_16"/>
    <property type="match status" value="1"/>
</dbReference>
<dbReference type="InterPro" id="IPR000757">
    <property type="entry name" value="Beta-glucanase-like"/>
</dbReference>
<name>Q5B9U0_EMENI</name>
<dbReference type="OrthoDB" id="4388755at2759"/>
<dbReference type="PROSITE" id="PS51762">
    <property type="entry name" value="GH16_2"/>
    <property type="match status" value="1"/>
</dbReference>
<dbReference type="PANTHER" id="PTHR38121:SF4">
    <property type="entry name" value="GH16 DOMAIN-CONTAINING PROTEIN-RELATED"/>
    <property type="match status" value="1"/>
</dbReference>
<dbReference type="InterPro" id="IPR013320">
    <property type="entry name" value="ConA-like_dom_sf"/>
</dbReference>
<dbReference type="AlphaFoldDB" id="Q5B9U0"/>
<protein>
    <submittedName>
        <fullName evidence="6">Endo-1,3(4)-beta-glucanase, putative (AFU_orthologue AFUA_5G14030)</fullName>
    </submittedName>
</protein>
<evidence type="ECO:0000256" key="3">
    <source>
        <dbReference type="SAM" id="MobiDB-lite"/>
    </source>
</evidence>
<dbReference type="VEuPathDB" id="FungiDB:AN2690"/>
<evidence type="ECO:0000256" key="2">
    <source>
        <dbReference type="ARBA" id="ARBA00022475"/>
    </source>
</evidence>
<evidence type="ECO:0000256" key="1">
    <source>
        <dbReference type="ARBA" id="ARBA00004609"/>
    </source>
</evidence>
<reference evidence="7" key="2">
    <citation type="journal article" date="2009" name="Fungal Genet. Biol.">
        <title>The 2008 update of the Aspergillus nidulans genome annotation: a community effort.</title>
        <authorList>
            <person name="Wortman J.R."/>
            <person name="Gilsenan J.M."/>
            <person name="Joardar V."/>
            <person name="Deegan J."/>
            <person name="Clutterbuck J."/>
            <person name="Andersen M.R."/>
            <person name="Archer D."/>
            <person name="Bencina M."/>
            <person name="Braus G."/>
            <person name="Coutinho P."/>
            <person name="von Dohren H."/>
            <person name="Doonan J."/>
            <person name="Driessen A.J."/>
            <person name="Durek P."/>
            <person name="Espeso E."/>
            <person name="Fekete E."/>
            <person name="Flipphi M."/>
            <person name="Estrada C.G."/>
            <person name="Geysens S."/>
            <person name="Goldman G."/>
            <person name="de Groot P.W."/>
            <person name="Hansen K."/>
            <person name="Harris S.D."/>
            <person name="Heinekamp T."/>
            <person name="Helmstaedt K."/>
            <person name="Henrissat B."/>
            <person name="Hofmann G."/>
            <person name="Homan T."/>
            <person name="Horio T."/>
            <person name="Horiuchi H."/>
            <person name="James S."/>
            <person name="Jones M."/>
            <person name="Karaffa L."/>
            <person name="Karanyi Z."/>
            <person name="Kato M."/>
            <person name="Keller N."/>
            <person name="Kelly D.E."/>
            <person name="Kiel J.A."/>
            <person name="Kim J.M."/>
            <person name="van der Klei I.J."/>
            <person name="Klis F.M."/>
            <person name="Kovalchuk A."/>
            <person name="Krasevec N."/>
            <person name="Kubicek C.P."/>
            <person name="Liu B."/>
            <person name="Maccabe A."/>
            <person name="Meyer V."/>
            <person name="Mirabito P."/>
            <person name="Miskei M."/>
            <person name="Mos M."/>
            <person name="Mullins J."/>
            <person name="Nelson D.R."/>
            <person name="Nielsen J."/>
            <person name="Oakley B.R."/>
            <person name="Osmani S.A."/>
            <person name="Pakula T."/>
            <person name="Paszewski A."/>
            <person name="Paulsen I."/>
            <person name="Pilsyk S."/>
            <person name="Pocsi I."/>
            <person name="Punt P.J."/>
            <person name="Ram A.F."/>
            <person name="Ren Q."/>
            <person name="Robellet X."/>
            <person name="Robson G."/>
            <person name="Seiboth B."/>
            <person name="van Solingen P."/>
            <person name="Specht T."/>
            <person name="Sun J."/>
            <person name="Taheri-Talesh N."/>
            <person name="Takeshita N."/>
            <person name="Ussery D."/>
            <person name="vanKuyk P.A."/>
            <person name="Visser H."/>
            <person name="van de Vondervoort P.J."/>
            <person name="de Vries R.P."/>
            <person name="Walton J."/>
            <person name="Xiang X."/>
            <person name="Xiong Y."/>
            <person name="Zeng A.P."/>
            <person name="Brandt B.W."/>
            <person name="Cornell M.J."/>
            <person name="van den Hondel C.A."/>
            <person name="Visser J."/>
            <person name="Oliver S.G."/>
            <person name="Turner G."/>
        </authorList>
    </citation>
    <scope>GENOME REANNOTATION</scope>
    <source>
        <strain evidence="7">FGSC A4 / ATCC 38163 / CBS 112.46 / NRRL 194 / M139</strain>
    </source>
</reference>
<accession>C8VKC9</accession>
<comment type="subcellular location">
    <subcellularLocation>
        <location evidence="1">Cell membrane</location>
        <topology evidence="1">Lipid-anchor</topology>
        <topology evidence="1">GPI-anchor</topology>
    </subcellularLocation>
</comment>
<feature type="region of interest" description="Disordered" evidence="3">
    <location>
        <begin position="342"/>
        <end position="376"/>
    </location>
</feature>
<dbReference type="InParanoid" id="Q5B9U0"/>
<keyword evidence="2" id="KW-0472">Membrane</keyword>
<dbReference type="GO" id="GO:0004553">
    <property type="term" value="F:hydrolase activity, hydrolyzing O-glycosyl compounds"/>
    <property type="evidence" value="ECO:0007669"/>
    <property type="project" value="InterPro"/>
</dbReference>
<evidence type="ECO:0000313" key="7">
    <source>
        <dbReference type="Proteomes" id="UP000000560"/>
    </source>
</evidence>
<evidence type="ECO:0000259" key="5">
    <source>
        <dbReference type="PROSITE" id="PS51762"/>
    </source>
</evidence>
<organism evidence="6 7">
    <name type="scientific">Emericella nidulans (strain FGSC A4 / ATCC 38163 / CBS 112.46 / NRRL 194 / M139)</name>
    <name type="common">Aspergillus nidulans</name>
    <dbReference type="NCBI Taxonomy" id="227321"/>
    <lineage>
        <taxon>Eukaryota</taxon>
        <taxon>Fungi</taxon>
        <taxon>Dikarya</taxon>
        <taxon>Ascomycota</taxon>
        <taxon>Pezizomycotina</taxon>
        <taxon>Eurotiomycetes</taxon>
        <taxon>Eurotiomycetidae</taxon>
        <taxon>Eurotiales</taxon>
        <taxon>Aspergillaceae</taxon>
        <taxon>Aspergillus</taxon>
        <taxon>Aspergillus subgen. Nidulantes</taxon>
    </lineage>
</organism>
<dbReference type="HOGENOM" id="CLU_039765_0_1_1"/>
<accession>Q5B9U0</accession>
<keyword evidence="4" id="KW-0732">Signal</keyword>
<evidence type="ECO:0000256" key="4">
    <source>
        <dbReference type="SAM" id="SignalP"/>
    </source>
</evidence>
<dbReference type="GO" id="GO:0005975">
    <property type="term" value="P:carbohydrate metabolic process"/>
    <property type="evidence" value="ECO:0007669"/>
    <property type="project" value="InterPro"/>
</dbReference>
<sequence length="406" mass="45554">MRLRPSLHPLPVLSLVASTVSIVLPPANTTLTTTAANVPNLAPRIPSHYPCDCYIVSGDEPGYFTDYQFWDFRDVPLPQSLISDGYGPSTVSHWEAETVPLSQTPFSKDWQTQSWSRQETTDSTVPMVNDDANAFFAKHPNLPAASQLVLRTTRLEDYSSSAEVESQHGNYFHVSIRVRMRLMSGEAISRRPWDETPDVNEVPKGACAGIFTYRSATCESDVEFLTSDPPNTIHYANQPDYDAENDIIIPGASEVVTTVPVPWSEWVTHRMDWFANETVWYADDELQAVVSKSVPDRPSILALNLWSDGGLWTGDMQVDDSVYMGIEWIEIAYNTSAAGDAPIETGQRHRVRPSERTKRSSHRKRQTSGDDAGESDGVITQLSRAQKSIYKYFVRLLSLEFDVEQR</sequence>
<dbReference type="SUPFAM" id="SSF49899">
    <property type="entry name" value="Concanavalin A-like lectins/glucanases"/>
    <property type="match status" value="1"/>
</dbReference>
<feature type="domain" description="GH16" evidence="5">
    <location>
        <begin position="92"/>
        <end position="337"/>
    </location>
</feature>
<dbReference type="KEGG" id="ani:ANIA_02690"/>
<evidence type="ECO:0000313" key="6">
    <source>
        <dbReference type="EMBL" id="CBF84205.1"/>
    </source>
</evidence>
<dbReference type="PANTHER" id="PTHR38121">
    <property type="entry name" value="GH16 DOMAIN-CONTAINING PROTEIN"/>
    <property type="match status" value="1"/>
</dbReference>
<dbReference type="eggNOG" id="ENOG502S0II">
    <property type="taxonomic scope" value="Eukaryota"/>
</dbReference>
<dbReference type="CAZy" id="GH16">
    <property type="family name" value="Glycoside Hydrolase Family 16"/>
</dbReference>
<dbReference type="GO" id="GO:0005886">
    <property type="term" value="C:plasma membrane"/>
    <property type="evidence" value="ECO:0007669"/>
    <property type="project" value="UniProtKB-SubCell"/>
</dbReference>
<dbReference type="GeneID" id="2874372"/>
<dbReference type="Proteomes" id="UP000000560">
    <property type="component" value="Chromosome VI"/>
</dbReference>
<gene>
    <name evidence="6" type="ORF">ANIA_02690</name>
</gene>
<reference evidence="7" key="1">
    <citation type="journal article" date="2005" name="Nature">
        <title>Sequencing of Aspergillus nidulans and comparative analysis with A. fumigatus and A. oryzae.</title>
        <authorList>
            <person name="Galagan J.E."/>
            <person name="Calvo S.E."/>
            <person name="Cuomo C."/>
            <person name="Ma L.J."/>
            <person name="Wortman J.R."/>
            <person name="Batzoglou S."/>
            <person name="Lee S.I."/>
            <person name="Basturkmen M."/>
            <person name="Spevak C.C."/>
            <person name="Clutterbuck J."/>
            <person name="Kapitonov V."/>
            <person name="Jurka J."/>
            <person name="Scazzocchio C."/>
            <person name="Farman M."/>
            <person name="Butler J."/>
            <person name="Purcell S."/>
            <person name="Harris S."/>
            <person name="Braus G.H."/>
            <person name="Draht O."/>
            <person name="Busch S."/>
            <person name="D'Enfert C."/>
            <person name="Bouchier C."/>
            <person name="Goldman G.H."/>
            <person name="Bell-Pedersen D."/>
            <person name="Griffiths-Jones S."/>
            <person name="Doonan J.H."/>
            <person name="Yu J."/>
            <person name="Vienken K."/>
            <person name="Pain A."/>
            <person name="Freitag M."/>
            <person name="Selker E.U."/>
            <person name="Archer D.B."/>
            <person name="Penalva M.A."/>
            <person name="Oakley B.R."/>
            <person name="Momany M."/>
            <person name="Tanaka T."/>
            <person name="Kumagai T."/>
            <person name="Asai K."/>
            <person name="Machida M."/>
            <person name="Nierman W.C."/>
            <person name="Denning D.W."/>
            <person name="Caddick M."/>
            <person name="Hynes M."/>
            <person name="Paoletti M."/>
            <person name="Fischer R."/>
            <person name="Miller B."/>
            <person name="Dyer P."/>
            <person name="Sachs M.S."/>
            <person name="Osmani S.A."/>
            <person name="Birren B.W."/>
        </authorList>
    </citation>
    <scope>NUCLEOTIDE SEQUENCE [LARGE SCALE GENOMIC DNA]</scope>
    <source>
        <strain evidence="7">FGSC A4 / ATCC 38163 / CBS 112.46 / NRRL 194 / M139</strain>
    </source>
</reference>
<proteinExistence type="predicted"/>
<dbReference type="EMBL" id="BN001306">
    <property type="protein sequence ID" value="CBF84205.1"/>
    <property type="molecule type" value="Genomic_DNA"/>
</dbReference>
<keyword evidence="7" id="KW-1185">Reference proteome</keyword>
<keyword evidence="2" id="KW-1003">Cell membrane</keyword>
<dbReference type="RefSeq" id="XP_660294.1">
    <property type="nucleotide sequence ID" value="XM_655202.1"/>
</dbReference>
<feature type="chain" id="PRO_5010295877" evidence="4">
    <location>
        <begin position="30"/>
        <end position="406"/>
    </location>
</feature>
<dbReference type="OMA" id="WNNTELM"/>
<feature type="signal peptide" evidence="4">
    <location>
        <begin position="1"/>
        <end position="29"/>
    </location>
</feature>
<dbReference type="Gene3D" id="2.60.120.200">
    <property type="match status" value="1"/>
</dbReference>